<comment type="caution">
    <text evidence="2">The sequence shown here is derived from an EMBL/GenBank/DDBJ whole genome shotgun (WGS) entry which is preliminary data.</text>
</comment>
<evidence type="ECO:0000313" key="3">
    <source>
        <dbReference type="Proteomes" id="UP000663832"/>
    </source>
</evidence>
<feature type="region of interest" description="Disordered" evidence="1">
    <location>
        <begin position="42"/>
        <end position="93"/>
    </location>
</feature>
<gene>
    <name evidence="2" type="ORF">QVE165_LOCUS23103</name>
</gene>
<protein>
    <submittedName>
        <fullName evidence="2">Uncharacterized protein</fullName>
    </submittedName>
</protein>
<dbReference type="EMBL" id="CAJNOM010000155">
    <property type="protein sequence ID" value="CAF1152602.1"/>
    <property type="molecule type" value="Genomic_DNA"/>
</dbReference>
<sequence length="93" mass="10667">MNKAISLRQIPQRIFSIFTRTFSSKKKKNIFDIFIKAYLGIPDTPVEEPARDPNAPTRDNTNDGDQSPKPNRENSNNNNQDPNQLPKSPKKDR</sequence>
<evidence type="ECO:0000313" key="2">
    <source>
        <dbReference type="EMBL" id="CAF1152602.1"/>
    </source>
</evidence>
<organism evidence="2 3">
    <name type="scientific">Adineta steineri</name>
    <dbReference type="NCBI Taxonomy" id="433720"/>
    <lineage>
        <taxon>Eukaryota</taxon>
        <taxon>Metazoa</taxon>
        <taxon>Spiralia</taxon>
        <taxon>Gnathifera</taxon>
        <taxon>Rotifera</taxon>
        <taxon>Eurotatoria</taxon>
        <taxon>Bdelloidea</taxon>
        <taxon>Adinetida</taxon>
        <taxon>Adinetidae</taxon>
        <taxon>Adineta</taxon>
    </lineage>
</organism>
<keyword evidence="3" id="KW-1185">Reference proteome</keyword>
<evidence type="ECO:0000256" key="1">
    <source>
        <dbReference type="SAM" id="MobiDB-lite"/>
    </source>
</evidence>
<proteinExistence type="predicted"/>
<feature type="compositionally biased region" description="Low complexity" evidence="1">
    <location>
        <begin position="73"/>
        <end position="83"/>
    </location>
</feature>
<dbReference type="AlphaFoldDB" id="A0A814SY54"/>
<dbReference type="Proteomes" id="UP000663832">
    <property type="component" value="Unassembled WGS sequence"/>
</dbReference>
<dbReference type="OrthoDB" id="10034323at2759"/>
<reference evidence="2" key="1">
    <citation type="submission" date="2021-02" db="EMBL/GenBank/DDBJ databases">
        <authorList>
            <person name="Nowell W R."/>
        </authorList>
    </citation>
    <scope>NUCLEOTIDE SEQUENCE</scope>
</reference>
<accession>A0A814SY54</accession>
<name>A0A814SY54_9BILA</name>